<evidence type="ECO:0000313" key="1">
    <source>
        <dbReference type="EMBL" id="KAF6269713.1"/>
    </source>
</evidence>
<gene>
    <name evidence="1" type="ORF">mRhiFer1_009692</name>
</gene>
<comment type="caution">
    <text evidence="1">The sequence shown here is derived from an EMBL/GenBank/DDBJ whole genome shotgun (WGS) entry which is preliminary data.</text>
</comment>
<dbReference type="Proteomes" id="UP000585614">
    <property type="component" value="Unassembled WGS sequence"/>
</dbReference>
<dbReference type="EMBL" id="JACAGC010000035">
    <property type="protein sequence ID" value="KAF6269713.1"/>
    <property type="molecule type" value="Genomic_DNA"/>
</dbReference>
<organism evidence="1 2">
    <name type="scientific">Rhinolophus ferrumequinum</name>
    <name type="common">Greater horseshoe bat</name>
    <dbReference type="NCBI Taxonomy" id="59479"/>
    <lineage>
        <taxon>Eukaryota</taxon>
        <taxon>Metazoa</taxon>
        <taxon>Chordata</taxon>
        <taxon>Craniata</taxon>
        <taxon>Vertebrata</taxon>
        <taxon>Euteleostomi</taxon>
        <taxon>Mammalia</taxon>
        <taxon>Eutheria</taxon>
        <taxon>Laurasiatheria</taxon>
        <taxon>Chiroptera</taxon>
        <taxon>Yinpterochiroptera</taxon>
        <taxon>Rhinolophoidea</taxon>
        <taxon>Rhinolophidae</taxon>
        <taxon>Rhinolophinae</taxon>
        <taxon>Rhinolophus</taxon>
    </lineage>
</organism>
<reference evidence="1 2" key="1">
    <citation type="journal article" date="2020" name="Nature">
        <title>Six reference-quality genomes reveal evolution of bat adaptations.</title>
        <authorList>
            <person name="Jebb D."/>
            <person name="Huang Z."/>
            <person name="Pippel M."/>
            <person name="Hughes G.M."/>
            <person name="Lavrichenko K."/>
            <person name="Devanna P."/>
            <person name="Winkler S."/>
            <person name="Jermiin L.S."/>
            <person name="Skirmuntt E.C."/>
            <person name="Katzourakis A."/>
            <person name="Burkitt-Gray L."/>
            <person name="Ray D.A."/>
            <person name="Sullivan K.A.M."/>
            <person name="Roscito J.G."/>
            <person name="Kirilenko B.M."/>
            <person name="Davalos L.M."/>
            <person name="Corthals A.P."/>
            <person name="Power M.L."/>
            <person name="Jones G."/>
            <person name="Ransome R.D."/>
            <person name="Dechmann D.K.N."/>
            <person name="Locatelli A.G."/>
            <person name="Puechmaille S.J."/>
            <person name="Fedrigo O."/>
            <person name="Jarvis E.D."/>
            <person name="Hiller M."/>
            <person name="Vernes S.C."/>
            <person name="Myers E.W."/>
            <person name="Teeling E.C."/>
        </authorList>
    </citation>
    <scope>NUCLEOTIDE SEQUENCE [LARGE SCALE GENOMIC DNA]</scope>
    <source>
        <strain evidence="1">MRhiFer1</strain>
        <tissue evidence="1">Lung</tissue>
    </source>
</reference>
<evidence type="ECO:0000313" key="2">
    <source>
        <dbReference type="Proteomes" id="UP000585614"/>
    </source>
</evidence>
<dbReference type="AlphaFoldDB" id="A0A7J7R109"/>
<protein>
    <submittedName>
        <fullName evidence="1">Uncharacterized protein</fullName>
    </submittedName>
</protein>
<accession>A0A7J7R109</accession>
<proteinExistence type="predicted"/>
<sequence length="132" mass="14615">MEDRQARSGLWRVIMTGQALVGGALPVSGRFLWMGAPFSERPGSPFGAWEWTQAGRADMPDESLWSATPQAAGAPGDSIKLALPVKCVVRCLANPRFWFLWVAQGAARRYASLSPNRDLTREMECLARSYRD</sequence>
<name>A0A7J7R109_RHIFE</name>